<keyword evidence="4" id="KW-1185">Reference proteome</keyword>
<evidence type="ECO:0000313" key="3">
    <source>
        <dbReference type="EMBL" id="KAK0719103.1"/>
    </source>
</evidence>
<gene>
    <name evidence="3" type="ORF">B0H67DRAFT_632981</name>
</gene>
<protein>
    <recommendedName>
        <fullName evidence="2">DUF7702 domain-containing protein</fullName>
    </recommendedName>
</protein>
<feature type="domain" description="DUF7702" evidence="2">
    <location>
        <begin position="6"/>
        <end position="243"/>
    </location>
</feature>
<sequence length="268" mass="28935">MAVNPHTAAAIAQVAAYAPMAPITTYLMIRNWRWRPRTAWYPPAAFSAIRLAGGVLTIIEQQNQSNRTLIITTIVLLNIGLIPLLLTLLGYARLVLENNFGDYKRVKLFLLTLKISLLAAAGLLGAAGGYAGQPESANLQSTLSKAAYALFSLVLAALIASFIGLSLNQRGINPAHRLYVTWGLVSTLPLCVRAAYGIIGVAVASGTNMLTSTWSPLFGSATAFGLMGLLPEYIVLCIYVCLSTHHLRAAKREEVVERRTKHRSSDVS</sequence>
<dbReference type="AlphaFoldDB" id="A0AA40E1D6"/>
<reference evidence="3" key="1">
    <citation type="submission" date="2023-06" db="EMBL/GenBank/DDBJ databases">
        <title>Genome-scale phylogeny and comparative genomics of the fungal order Sordariales.</title>
        <authorList>
            <consortium name="Lawrence Berkeley National Laboratory"/>
            <person name="Hensen N."/>
            <person name="Bonometti L."/>
            <person name="Westerberg I."/>
            <person name="Brannstrom I.O."/>
            <person name="Guillou S."/>
            <person name="Cros-Aarteil S."/>
            <person name="Calhoun S."/>
            <person name="Haridas S."/>
            <person name="Kuo A."/>
            <person name="Mondo S."/>
            <person name="Pangilinan J."/>
            <person name="Riley R."/>
            <person name="Labutti K."/>
            <person name="Andreopoulos B."/>
            <person name="Lipzen A."/>
            <person name="Chen C."/>
            <person name="Yanf M."/>
            <person name="Daum C."/>
            <person name="Ng V."/>
            <person name="Clum A."/>
            <person name="Steindorff A."/>
            <person name="Ohm R."/>
            <person name="Martin F."/>
            <person name="Silar P."/>
            <person name="Natvig D."/>
            <person name="Lalanne C."/>
            <person name="Gautier V."/>
            <person name="Ament-Velasquez S.L."/>
            <person name="Kruys A."/>
            <person name="Hutchinson M.I."/>
            <person name="Powell A.J."/>
            <person name="Barry K."/>
            <person name="Miller A.N."/>
            <person name="Grigoriev I.V."/>
            <person name="Debuchy R."/>
            <person name="Gladieux P."/>
            <person name="Thoren M.H."/>
            <person name="Johannesson H."/>
        </authorList>
    </citation>
    <scope>NUCLEOTIDE SEQUENCE</scope>
    <source>
        <strain evidence="3">SMH4607-1</strain>
    </source>
</reference>
<comment type="caution">
    <text evidence="3">The sequence shown here is derived from an EMBL/GenBank/DDBJ whole genome shotgun (WGS) entry which is preliminary data.</text>
</comment>
<keyword evidence="1" id="KW-0472">Membrane</keyword>
<dbReference type="PANTHER" id="PTHR42109:SF2">
    <property type="entry name" value="INTEGRAL MEMBRANE PROTEIN"/>
    <property type="match status" value="1"/>
</dbReference>
<dbReference type="Pfam" id="PF24800">
    <property type="entry name" value="DUF7702"/>
    <property type="match status" value="1"/>
</dbReference>
<evidence type="ECO:0000313" key="4">
    <source>
        <dbReference type="Proteomes" id="UP001172102"/>
    </source>
</evidence>
<proteinExistence type="predicted"/>
<feature type="transmembrane region" description="Helical" evidence="1">
    <location>
        <begin position="71"/>
        <end position="96"/>
    </location>
</feature>
<evidence type="ECO:0000256" key="1">
    <source>
        <dbReference type="SAM" id="Phobius"/>
    </source>
</evidence>
<keyword evidence="1" id="KW-0812">Transmembrane</keyword>
<name>A0AA40E1D6_9PEZI</name>
<feature type="transmembrane region" description="Helical" evidence="1">
    <location>
        <begin position="39"/>
        <end position="59"/>
    </location>
</feature>
<feature type="transmembrane region" description="Helical" evidence="1">
    <location>
        <begin position="6"/>
        <end position="27"/>
    </location>
</feature>
<feature type="transmembrane region" description="Helical" evidence="1">
    <location>
        <begin position="217"/>
        <end position="242"/>
    </location>
</feature>
<evidence type="ECO:0000259" key="2">
    <source>
        <dbReference type="Pfam" id="PF24800"/>
    </source>
</evidence>
<feature type="transmembrane region" description="Helical" evidence="1">
    <location>
        <begin position="147"/>
        <end position="167"/>
    </location>
</feature>
<dbReference type="Proteomes" id="UP001172102">
    <property type="component" value="Unassembled WGS sequence"/>
</dbReference>
<dbReference type="EMBL" id="JAUKUA010000003">
    <property type="protein sequence ID" value="KAK0719103.1"/>
    <property type="molecule type" value="Genomic_DNA"/>
</dbReference>
<dbReference type="PANTHER" id="PTHR42109">
    <property type="entry name" value="UNPLACED GENOMIC SCAFFOLD UM_SCAF_CONTIG_1.265, WHOLE GENOME SHOTGUN SEQUENCE"/>
    <property type="match status" value="1"/>
</dbReference>
<feature type="transmembrane region" description="Helical" evidence="1">
    <location>
        <begin position="179"/>
        <end position="205"/>
    </location>
</feature>
<organism evidence="3 4">
    <name type="scientific">Lasiosphaeris hirsuta</name>
    <dbReference type="NCBI Taxonomy" id="260670"/>
    <lineage>
        <taxon>Eukaryota</taxon>
        <taxon>Fungi</taxon>
        <taxon>Dikarya</taxon>
        <taxon>Ascomycota</taxon>
        <taxon>Pezizomycotina</taxon>
        <taxon>Sordariomycetes</taxon>
        <taxon>Sordariomycetidae</taxon>
        <taxon>Sordariales</taxon>
        <taxon>Lasiosphaeriaceae</taxon>
        <taxon>Lasiosphaeris</taxon>
    </lineage>
</organism>
<keyword evidence="1" id="KW-1133">Transmembrane helix</keyword>
<dbReference type="InterPro" id="IPR056119">
    <property type="entry name" value="DUF7702"/>
</dbReference>
<feature type="transmembrane region" description="Helical" evidence="1">
    <location>
        <begin position="108"/>
        <end position="127"/>
    </location>
</feature>
<accession>A0AA40E1D6</accession>